<dbReference type="Proteomes" id="UP000886879">
    <property type="component" value="Unassembled WGS sequence"/>
</dbReference>
<name>A0A9D0YSI2_9FIRM</name>
<sequence>MNSKETRRMEYVLTTHAIEKLTPSEKAVGLCRKVTKGTVSADAAVSALLKDYGVKRMRAHG</sequence>
<evidence type="ECO:0000313" key="2">
    <source>
        <dbReference type="Proteomes" id="UP000886879"/>
    </source>
</evidence>
<organism evidence="1 2">
    <name type="scientific">Candidatus Enterenecus faecium</name>
    <dbReference type="NCBI Taxonomy" id="2840780"/>
    <lineage>
        <taxon>Bacteria</taxon>
        <taxon>Bacillati</taxon>
        <taxon>Bacillota</taxon>
        <taxon>Clostridia</taxon>
        <taxon>Eubacteriales</taxon>
        <taxon>Candidatus Enterenecus</taxon>
    </lineage>
</organism>
<protein>
    <submittedName>
        <fullName evidence="1">Uncharacterized protein</fullName>
    </submittedName>
</protein>
<evidence type="ECO:0000313" key="1">
    <source>
        <dbReference type="EMBL" id="HIQ60255.1"/>
    </source>
</evidence>
<reference evidence="1" key="1">
    <citation type="submission" date="2020-10" db="EMBL/GenBank/DDBJ databases">
        <authorList>
            <person name="Gilroy R."/>
        </authorList>
    </citation>
    <scope>NUCLEOTIDE SEQUENCE</scope>
    <source>
        <strain evidence="1">ChiGjej2B2-12916</strain>
    </source>
</reference>
<accession>A0A9D0YSI2</accession>
<dbReference type="EMBL" id="DVFO01000011">
    <property type="protein sequence ID" value="HIQ60255.1"/>
    <property type="molecule type" value="Genomic_DNA"/>
</dbReference>
<comment type="caution">
    <text evidence="1">The sequence shown here is derived from an EMBL/GenBank/DDBJ whole genome shotgun (WGS) entry which is preliminary data.</text>
</comment>
<dbReference type="AlphaFoldDB" id="A0A9D0YSI2"/>
<gene>
    <name evidence="1" type="ORF">IAD31_01440</name>
</gene>
<reference evidence="1" key="2">
    <citation type="journal article" date="2021" name="PeerJ">
        <title>Extensive microbial diversity within the chicken gut microbiome revealed by metagenomics and culture.</title>
        <authorList>
            <person name="Gilroy R."/>
            <person name="Ravi A."/>
            <person name="Getino M."/>
            <person name="Pursley I."/>
            <person name="Horton D.L."/>
            <person name="Alikhan N.F."/>
            <person name="Baker D."/>
            <person name="Gharbi K."/>
            <person name="Hall N."/>
            <person name="Watson M."/>
            <person name="Adriaenssens E.M."/>
            <person name="Foster-Nyarko E."/>
            <person name="Jarju S."/>
            <person name="Secka A."/>
            <person name="Antonio M."/>
            <person name="Oren A."/>
            <person name="Chaudhuri R.R."/>
            <person name="La Ragione R."/>
            <person name="Hildebrand F."/>
            <person name="Pallen M.J."/>
        </authorList>
    </citation>
    <scope>NUCLEOTIDE SEQUENCE</scope>
    <source>
        <strain evidence="1">ChiGjej2B2-12916</strain>
    </source>
</reference>
<proteinExistence type="predicted"/>